<name>A0A9P9HIR3_FUSSL</name>
<keyword evidence="2" id="KW-1185">Reference proteome</keyword>
<gene>
    <name evidence="1" type="ORF">B0J15DRAFT_465621</name>
</gene>
<sequence length="243" mass="26962">MHELSERFIGHTAGWCYQLKPKSLSSDIPSSSCAPVTTSHVALEPTLLPSDCPSASPEPRLCRTSFGLFWFRSSQLGGAISARTHSLADDDASTLQLCDALGPDVDARIFFDMCLPSPYRGTSVDSTAPLVGEAARRTGRLLSPEGKVVEEKYVDYTPGVPKAMVDLKAKLIQEYDRHEAKRRFFYSVATFPTIQEPCWYQARIKQRFQRLTGDNFSGSMLPRWGGKRETMEDVGSGVVQFLT</sequence>
<dbReference type="AlphaFoldDB" id="A0A9P9HIR3"/>
<evidence type="ECO:0000313" key="1">
    <source>
        <dbReference type="EMBL" id="KAH7258349.1"/>
    </source>
</evidence>
<dbReference type="OrthoDB" id="4980804at2759"/>
<protein>
    <submittedName>
        <fullName evidence="1">Uncharacterized protein</fullName>
    </submittedName>
</protein>
<reference evidence="1" key="1">
    <citation type="journal article" date="2021" name="Nat. Commun.">
        <title>Genetic determinants of endophytism in the Arabidopsis root mycobiome.</title>
        <authorList>
            <person name="Mesny F."/>
            <person name="Miyauchi S."/>
            <person name="Thiergart T."/>
            <person name="Pickel B."/>
            <person name="Atanasova L."/>
            <person name="Karlsson M."/>
            <person name="Huettel B."/>
            <person name="Barry K.W."/>
            <person name="Haridas S."/>
            <person name="Chen C."/>
            <person name="Bauer D."/>
            <person name="Andreopoulos W."/>
            <person name="Pangilinan J."/>
            <person name="LaButti K."/>
            <person name="Riley R."/>
            <person name="Lipzen A."/>
            <person name="Clum A."/>
            <person name="Drula E."/>
            <person name="Henrissat B."/>
            <person name="Kohler A."/>
            <person name="Grigoriev I.V."/>
            <person name="Martin F.M."/>
            <person name="Hacquard S."/>
        </authorList>
    </citation>
    <scope>NUCLEOTIDE SEQUENCE</scope>
    <source>
        <strain evidence="1">FSSC 5 MPI-SDFR-AT-0091</strain>
    </source>
</reference>
<proteinExistence type="predicted"/>
<accession>A0A9P9HIR3</accession>
<comment type="caution">
    <text evidence="1">The sequence shown here is derived from an EMBL/GenBank/DDBJ whole genome shotgun (WGS) entry which is preliminary data.</text>
</comment>
<organism evidence="1 2">
    <name type="scientific">Fusarium solani</name>
    <name type="common">Filamentous fungus</name>
    <dbReference type="NCBI Taxonomy" id="169388"/>
    <lineage>
        <taxon>Eukaryota</taxon>
        <taxon>Fungi</taxon>
        <taxon>Dikarya</taxon>
        <taxon>Ascomycota</taxon>
        <taxon>Pezizomycotina</taxon>
        <taxon>Sordariomycetes</taxon>
        <taxon>Hypocreomycetidae</taxon>
        <taxon>Hypocreales</taxon>
        <taxon>Nectriaceae</taxon>
        <taxon>Fusarium</taxon>
        <taxon>Fusarium solani species complex</taxon>
    </lineage>
</organism>
<dbReference type="EMBL" id="JAGTJS010000009">
    <property type="protein sequence ID" value="KAH7258349.1"/>
    <property type="molecule type" value="Genomic_DNA"/>
</dbReference>
<evidence type="ECO:0000313" key="2">
    <source>
        <dbReference type="Proteomes" id="UP000736672"/>
    </source>
</evidence>
<dbReference type="Proteomes" id="UP000736672">
    <property type="component" value="Unassembled WGS sequence"/>
</dbReference>